<dbReference type="SUPFAM" id="SSF49313">
    <property type="entry name" value="Cadherin-like"/>
    <property type="match status" value="2"/>
</dbReference>
<dbReference type="GO" id="GO:0005509">
    <property type="term" value="F:calcium ion binding"/>
    <property type="evidence" value="ECO:0007669"/>
    <property type="project" value="UniProtKB-UniRule"/>
</dbReference>
<dbReference type="GO" id="GO:0016339">
    <property type="term" value="P:calcium-dependent cell-cell adhesion via plasma membrane cell adhesion molecules"/>
    <property type="evidence" value="ECO:0007669"/>
    <property type="project" value="TreeGrafter"/>
</dbReference>
<comment type="caution">
    <text evidence="10">The sequence shown here is derived from an EMBL/GenBank/DDBJ whole genome shotgun (WGS) entry which is preliminary data.</text>
</comment>
<keyword evidence="8" id="KW-0732">Signal</keyword>
<comment type="subcellular location">
    <subcellularLocation>
        <location evidence="1">Membrane</location>
    </subcellularLocation>
</comment>
<keyword evidence="3 5" id="KW-0106">Calcium</keyword>
<dbReference type="InterPro" id="IPR002126">
    <property type="entry name" value="Cadherin-like_dom"/>
</dbReference>
<keyword evidence="4 7" id="KW-0472">Membrane</keyword>
<evidence type="ECO:0000259" key="9">
    <source>
        <dbReference type="PROSITE" id="PS50268"/>
    </source>
</evidence>
<dbReference type="GO" id="GO:0007043">
    <property type="term" value="P:cell-cell junction assembly"/>
    <property type="evidence" value="ECO:0007669"/>
    <property type="project" value="TreeGrafter"/>
</dbReference>
<dbReference type="SMART" id="SM00112">
    <property type="entry name" value="CA"/>
    <property type="match status" value="1"/>
</dbReference>
<feature type="chain" id="PRO_5019750317" evidence="8">
    <location>
        <begin position="27"/>
        <end position="573"/>
    </location>
</feature>
<dbReference type="PANTHER" id="PTHR24027">
    <property type="entry name" value="CADHERIN-23"/>
    <property type="match status" value="1"/>
</dbReference>
<dbReference type="Proteomes" id="UP000290572">
    <property type="component" value="Unassembled WGS sequence"/>
</dbReference>
<feature type="signal peptide" evidence="8">
    <location>
        <begin position="1"/>
        <end position="26"/>
    </location>
</feature>
<feature type="compositionally biased region" description="Acidic residues" evidence="6">
    <location>
        <begin position="540"/>
        <end position="555"/>
    </location>
</feature>
<dbReference type="GO" id="GO:0044331">
    <property type="term" value="P:cell-cell adhesion mediated by cadherin"/>
    <property type="evidence" value="ECO:0007669"/>
    <property type="project" value="TreeGrafter"/>
</dbReference>
<keyword evidence="7" id="KW-1133">Transmembrane helix</keyword>
<evidence type="ECO:0000256" key="8">
    <source>
        <dbReference type="SAM" id="SignalP"/>
    </source>
</evidence>
<keyword evidence="2" id="KW-0677">Repeat</keyword>
<evidence type="ECO:0000256" key="2">
    <source>
        <dbReference type="ARBA" id="ARBA00022737"/>
    </source>
</evidence>
<evidence type="ECO:0000256" key="3">
    <source>
        <dbReference type="ARBA" id="ARBA00022837"/>
    </source>
</evidence>
<feature type="region of interest" description="Disordered" evidence="6">
    <location>
        <begin position="474"/>
        <end position="573"/>
    </location>
</feature>
<sequence>MDLRPKGSAAVFILLGIFALSRYSEAQNLCSTPGNIPVIFISENNAPGAVVTTLTAQDGVNAAITSQNPVGLFSLNGYDLIADTMLDYETFDPSTPYDVNIECTKTGFTSLSKVGTSVGLITATDPDKSDRLYYRMDPEGEFGLESNFNPNILVREHLDYDKIKQVTVTLYAQDTPLASIAEASYTATTTVVVNIIDIDNRPPWFQPCTEHDFGTSKVCVNSGYEGTVNLNEASAYQMNNPDQFATTTVILKVVESSNFPPTFEKPSYEGFISEDAGVDSMVLESKTSTKPLRVKATDKDFSDGYNPNLRFEVVDGSDFSITSEGFILMAKEVSPGTLNLEMRVVDTTNDESSTATLAIEVTPGGQQVNAGSGEFSSAHMAALGGSLAVVIVICLVCIALLMHRIKDHNTDWKKISEAGVFRSKLDGGSKEGVQYSNEGFQHDGDSGSVNSLAADLENKLESGLKPQEKAITSVTLQTTSSTPPDSSSLAGSETTDGEKEVKPILTKERRNEEGYKAVWFKEDIDPNTKEDVVIIPNAGEADEDHEEDDDTEDEDNLRTDMDSDDEEGKTSDL</sequence>
<keyword evidence="7" id="KW-0812">Transmembrane</keyword>
<keyword evidence="11" id="KW-1185">Reference proteome</keyword>
<feature type="compositionally biased region" description="Low complexity" evidence="6">
    <location>
        <begin position="478"/>
        <end position="488"/>
    </location>
</feature>
<dbReference type="PANTHER" id="PTHR24027:SF414">
    <property type="entry name" value="CADHERIN-RELATED FAMILY MEMBER 5 ISOFORM X1"/>
    <property type="match status" value="1"/>
</dbReference>
<dbReference type="GO" id="GO:0034332">
    <property type="term" value="P:adherens junction organization"/>
    <property type="evidence" value="ECO:0007669"/>
    <property type="project" value="TreeGrafter"/>
</dbReference>
<accession>A0A498LQY3</accession>
<gene>
    <name evidence="10" type="ORF">ROHU_030440</name>
</gene>
<dbReference type="GO" id="GO:0016342">
    <property type="term" value="C:catenin complex"/>
    <property type="evidence" value="ECO:0007669"/>
    <property type="project" value="TreeGrafter"/>
</dbReference>
<evidence type="ECO:0000256" key="5">
    <source>
        <dbReference type="PROSITE-ProRule" id="PRU00043"/>
    </source>
</evidence>
<evidence type="ECO:0000313" key="11">
    <source>
        <dbReference type="Proteomes" id="UP000290572"/>
    </source>
</evidence>
<name>A0A498LQY3_LABRO</name>
<evidence type="ECO:0000256" key="1">
    <source>
        <dbReference type="ARBA" id="ARBA00004370"/>
    </source>
</evidence>
<dbReference type="InterPro" id="IPR039808">
    <property type="entry name" value="Cadherin"/>
</dbReference>
<organism evidence="10 11">
    <name type="scientific">Labeo rohita</name>
    <name type="common">Indian major carp</name>
    <name type="synonym">Cyprinus rohita</name>
    <dbReference type="NCBI Taxonomy" id="84645"/>
    <lineage>
        <taxon>Eukaryota</taxon>
        <taxon>Metazoa</taxon>
        <taxon>Chordata</taxon>
        <taxon>Craniata</taxon>
        <taxon>Vertebrata</taxon>
        <taxon>Euteleostomi</taxon>
        <taxon>Actinopterygii</taxon>
        <taxon>Neopterygii</taxon>
        <taxon>Teleostei</taxon>
        <taxon>Ostariophysi</taxon>
        <taxon>Cypriniformes</taxon>
        <taxon>Cyprinidae</taxon>
        <taxon>Labeoninae</taxon>
        <taxon>Labeonini</taxon>
        <taxon>Labeo</taxon>
    </lineage>
</organism>
<dbReference type="InterPro" id="IPR015919">
    <property type="entry name" value="Cadherin-like_sf"/>
</dbReference>
<feature type="compositionally biased region" description="Basic and acidic residues" evidence="6">
    <location>
        <begin position="496"/>
        <end position="532"/>
    </location>
</feature>
<evidence type="ECO:0000256" key="6">
    <source>
        <dbReference type="SAM" id="MobiDB-lite"/>
    </source>
</evidence>
<evidence type="ECO:0000256" key="4">
    <source>
        <dbReference type="ARBA" id="ARBA00023136"/>
    </source>
</evidence>
<dbReference type="PRINTS" id="PR00205">
    <property type="entry name" value="CADHERIN"/>
</dbReference>
<dbReference type="GO" id="GO:0045296">
    <property type="term" value="F:cadherin binding"/>
    <property type="evidence" value="ECO:0007669"/>
    <property type="project" value="TreeGrafter"/>
</dbReference>
<dbReference type="STRING" id="84645.A0A498LQY3"/>
<reference evidence="10 11" key="1">
    <citation type="submission" date="2018-03" db="EMBL/GenBank/DDBJ databases">
        <title>Draft genome sequence of Rohu Carp (Labeo rohita).</title>
        <authorList>
            <person name="Das P."/>
            <person name="Kushwaha B."/>
            <person name="Joshi C.G."/>
            <person name="Kumar D."/>
            <person name="Nagpure N.S."/>
            <person name="Sahoo L."/>
            <person name="Das S.P."/>
            <person name="Bit A."/>
            <person name="Patnaik S."/>
            <person name="Meher P.K."/>
            <person name="Jayasankar P."/>
            <person name="Koringa P.G."/>
            <person name="Patel N.V."/>
            <person name="Hinsu A.T."/>
            <person name="Kumar R."/>
            <person name="Pandey M."/>
            <person name="Agarwal S."/>
            <person name="Srivastava S."/>
            <person name="Singh M."/>
            <person name="Iquebal M.A."/>
            <person name="Jaiswal S."/>
            <person name="Angadi U.B."/>
            <person name="Kumar N."/>
            <person name="Raza M."/>
            <person name="Shah T.M."/>
            <person name="Rai A."/>
            <person name="Jena J.K."/>
        </authorList>
    </citation>
    <scope>NUCLEOTIDE SEQUENCE [LARGE SCALE GENOMIC DNA]</scope>
    <source>
        <strain evidence="10">DASCIFA01</strain>
        <tissue evidence="10">Testis</tissue>
    </source>
</reference>
<evidence type="ECO:0000313" key="10">
    <source>
        <dbReference type="EMBL" id="RXN10809.1"/>
    </source>
</evidence>
<dbReference type="CDD" id="cd11304">
    <property type="entry name" value="Cadherin_repeat"/>
    <property type="match status" value="3"/>
</dbReference>
<dbReference type="GO" id="GO:0008013">
    <property type="term" value="F:beta-catenin binding"/>
    <property type="evidence" value="ECO:0007669"/>
    <property type="project" value="TreeGrafter"/>
</dbReference>
<dbReference type="GO" id="GO:0005912">
    <property type="term" value="C:adherens junction"/>
    <property type="evidence" value="ECO:0007669"/>
    <property type="project" value="TreeGrafter"/>
</dbReference>
<dbReference type="Gene3D" id="2.60.40.60">
    <property type="entry name" value="Cadherins"/>
    <property type="match status" value="2"/>
</dbReference>
<dbReference type="GO" id="GO:0007156">
    <property type="term" value="P:homophilic cell adhesion via plasma membrane adhesion molecules"/>
    <property type="evidence" value="ECO:0007669"/>
    <property type="project" value="InterPro"/>
</dbReference>
<dbReference type="AlphaFoldDB" id="A0A498LQY3"/>
<protein>
    <submittedName>
        <fullName evidence="10">Cadherin-related family member 5-like protein</fullName>
    </submittedName>
</protein>
<proteinExistence type="predicted"/>
<feature type="domain" description="Cadherin" evidence="9">
    <location>
        <begin position="264"/>
        <end position="375"/>
    </location>
</feature>
<dbReference type="GO" id="GO:0016477">
    <property type="term" value="P:cell migration"/>
    <property type="evidence" value="ECO:0007669"/>
    <property type="project" value="TreeGrafter"/>
</dbReference>
<evidence type="ECO:0000256" key="7">
    <source>
        <dbReference type="SAM" id="Phobius"/>
    </source>
</evidence>
<feature type="transmembrane region" description="Helical" evidence="7">
    <location>
        <begin position="380"/>
        <end position="402"/>
    </location>
</feature>
<feature type="domain" description="Cadherin" evidence="9">
    <location>
        <begin position="112"/>
        <end position="205"/>
    </location>
</feature>
<dbReference type="GO" id="GO:0000902">
    <property type="term" value="P:cell morphogenesis"/>
    <property type="evidence" value="ECO:0007669"/>
    <property type="project" value="TreeGrafter"/>
</dbReference>
<dbReference type="EMBL" id="QBIY01013173">
    <property type="protein sequence ID" value="RXN10809.1"/>
    <property type="molecule type" value="Genomic_DNA"/>
</dbReference>
<dbReference type="PROSITE" id="PS50268">
    <property type="entry name" value="CADHERIN_2"/>
    <property type="match status" value="2"/>
</dbReference>